<dbReference type="AlphaFoldDB" id="A0A6I3SHP9"/>
<dbReference type="InterPro" id="IPR014729">
    <property type="entry name" value="Rossmann-like_a/b/a_fold"/>
</dbReference>
<protein>
    <submittedName>
        <fullName evidence="2">YdcF family protein</fullName>
    </submittedName>
</protein>
<dbReference type="Proteomes" id="UP000430670">
    <property type="component" value="Unassembled WGS sequence"/>
</dbReference>
<dbReference type="PANTHER" id="PTHR30336">
    <property type="entry name" value="INNER MEMBRANE PROTEIN, PROBABLE PERMEASE"/>
    <property type="match status" value="1"/>
</dbReference>
<feature type="domain" description="DUF218" evidence="1">
    <location>
        <begin position="34"/>
        <end position="178"/>
    </location>
</feature>
<evidence type="ECO:0000313" key="3">
    <source>
        <dbReference type="Proteomes" id="UP000430670"/>
    </source>
</evidence>
<reference evidence="2 3" key="1">
    <citation type="submission" date="2019-11" db="EMBL/GenBank/DDBJ databases">
        <title>Whole-genome sequence of a the green, strictly anaerobic photosynthetic bacterium Heliobacillus mobilis DSM 6151.</title>
        <authorList>
            <person name="Kyndt J.A."/>
            <person name="Meyer T.E."/>
        </authorList>
    </citation>
    <scope>NUCLEOTIDE SEQUENCE [LARGE SCALE GENOMIC DNA]</scope>
    <source>
        <strain evidence="2 3">DSM 6151</strain>
    </source>
</reference>
<dbReference type="CDD" id="cd06259">
    <property type="entry name" value="YdcF-like"/>
    <property type="match status" value="1"/>
</dbReference>
<dbReference type="EMBL" id="WNKU01000003">
    <property type="protein sequence ID" value="MTV48360.1"/>
    <property type="molecule type" value="Genomic_DNA"/>
</dbReference>
<accession>A0A6I3SHP9</accession>
<dbReference type="GO" id="GO:0005886">
    <property type="term" value="C:plasma membrane"/>
    <property type="evidence" value="ECO:0007669"/>
    <property type="project" value="TreeGrafter"/>
</dbReference>
<dbReference type="Pfam" id="PF02698">
    <property type="entry name" value="DUF218"/>
    <property type="match status" value="1"/>
</dbReference>
<evidence type="ECO:0000259" key="1">
    <source>
        <dbReference type="Pfam" id="PF02698"/>
    </source>
</evidence>
<proteinExistence type="predicted"/>
<dbReference type="InterPro" id="IPR003848">
    <property type="entry name" value="DUF218"/>
</dbReference>
<sequence length="189" mass="21601">MKFLWTLLAFSIFFLLLSFAGDFLVVAEEPKIADAIIVLSGDDGGRTERAVELYRQGYAPYLILSGGRIYQETTMAELMMQHALKLGVPKEAIVLENKSSSTYQNAVHSKEIMEKYKFKSAIVVSSNYHMRRTRVVFEQVFQGTGNVFAYVPSADQDYNPARWWEKNRSIMVTITEYIKLIGYVLRMAT</sequence>
<name>A0A6I3SHP9_HELMO</name>
<dbReference type="PANTHER" id="PTHR30336:SF20">
    <property type="entry name" value="DUF218 DOMAIN-CONTAINING PROTEIN"/>
    <property type="match status" value="1"/>
</dbReference>
<dbReference type="Gene3D" id="3.40.50.620">
    <property type="entry name" value="HUPs"/>
    <property type="match status" value="1"/>
</dbReference>
<comment type="caution">
    <text evidence="2">The sequence shown here is derived from an EMBL/GenBank/DDBJ whole genome shotgun (WGS) entry which is preliminary data.</text>
</comment>
<dbReference type="InterPro" id="IPR051599">
    <property type="entry name" value="Cell_Envelope_Assoc"/>
</dbReference>
<evidence type="ECO:0000313" key="2">
    <source>
        <dbReference type="EMBL" id="MTV48360.1"/>
    </source>
</evidence>
<gene>
    <name evidence="2" type="ORF">GJ688_05110</name>
</gene>
<keyword evidence="3" id="KW-1185">Reference proteome</keyword>
<organism evidence="2 3">
    <name type="scientific">Heliobacterium mobile</name>
    <name type="common">Heliobacillus mobilis</name>
    <dbReference type="NCBI Taxonomy" id="28064"/>
    <lineage>
        <taxon>Bacteria</taxon>
        <taxon>Bacillati</taxon>
        <taxon>Bacillota</taxon>
        <taxon>Clostridia</taxon>
        <taxon>Eubacteriales</taxon>
        <taxon>Heliobacteriaceae</taxon>
        <taxon>Heliobacterium</taxon>
    </lineage>
</organism>